<evidence type="ECO:0000313" key="8">
    <source>
        <dbReference type="Proteomes" id="UP001595843"/>
    </source>
</evidence>
<feature type="transmembrane region" description="Helical" evidence="6">
    <location>
        <begin position="408"/>
        <end position="429"/>
    </location>
</feature>
<dbReference type="Pfam" id="PF03169">
    <property type="entry name" value="OPT"/>
    <property type="match status" value="1"/>
</dbReference>
<feature type="transmembrane region" description="Helical" evidence="6">
    <location>
        <begin position="114"/>
        <end position="135"/>
    </location>
</feature>
<evidence type="ECO:0000256" key="6">
    <source>
        <dbReference type="SAM" id="Phobius"/>
    </source>
</evidence>
<feature type="transmembrane region" description="Helical" evidence="6">
    <location>
        <begin position="328"/>
        <end position="346"/>
    </location>
</feature>
<dbReference type="InterPro" id="IPR045035">
    <property type="entry name" value="YSL-like"/>
</dbReference>
<proteinExistence type="predicted"/>
<organism evidence="7 8">
    <name type="scientific">Salinithrix halophila</name>
    <dbReference type="NCBI Taxonomy" id="1485204"/>
    <lineage>
        <taxon>Bacteria</taxon>
        <taxon>Bacillati</taxon>
        <taxon>Bacillota</taxon>
        <taxon>Bacilli</taxon>
        <taxon>Bacillales</taxon>
        <taxon>Thermoactinomycetaceae</taxon>
        <taxon>Salinithrix</taxon>
    </lineage>
</organism>
<evidence type="ECO:0000256" key="5">
    <source>
        <dbReference type="ARBA" id="ARBA00023136"/>
    </source>
</evidence>
<comment type="caution">
    <text evidence="7">The sequence shown here is derived from an EMBL/GenBank/DDBJ whole genome shotgun (WGS) entry which is preliminary data.</text>
</comment>
<evidence type="ECO:0000256" key="2">
    <source>
        <dbReference type="ARBA" id="ARBA00022448"/>
    </source>
</evidence>
<dbReference type="NCBIfam" id="TIGR00728">
    <property type="entry name" value="OPT_sfam"/>
    <property type="match status" value="1"/>
</dbReference>
<name>A0ABV8JGW6_9BACL</name>
<dbReference type="Proteomes" id="UP001595843">
    <property type="component" value="Unassembled WGS sequence"/>
</dbReference>
<feature type="transmembrane region" description="Helical" evidence="6">
    <location>
        <begin position="90"/>
        <end position="108"/>
    </location>
</feature>
<feature type="transmembrane region" description="Helical" evidence="6">
    <location>
        <begin position="21"/>
        <end position="43"/>
    </location>
</feature>
<feature type="transmembrane region" description="Helical" evidence="6">
    <location>
        <begin position="231"/>
        <end position="251"/>
    </location>
</feature>
<feature type="transmembrane region" description="Helical" evidence="6">
    <location>
        <begin position="505"/>
        <end position="532"/>
    </location>
</feature>
<dbReference type="PANTHER" id="PTHR31645">
    <property type="entry name" value="OLIGOPEPTIDE TRANSPORTER YGL114W-RELATED"/>
    <property type="match status" value="1"/>
</dbReference>
<accession>A0ABV8JGW6</accession>
<keyword evidence="2" id="KW-0813">Transport</keyword>
<dbReference type="RefSeq" id="WP_380702505.1">
    <property type="nucleotide sequence ID" value="NZ_JBHSAP010000007.1"/>
</dbReference>
<gene>
    <name evidence="7" type="ORF">ACFOUO_04335</name>
</gene>
<feature type="transmembrane region" description="Helical" evidence="6">
    <location>
        <begin position="383"/>
        <end position="402"/>
    </location>
</feature>
<reference evidence="8" key="1">
    <citation type="journal article" date="2019" name="Int. J. Syst. Evol. Microbiol.">
        <title>The Global Catalogue of Microorganisms (GCM) 10K type strain sequencing project: providing services to taxonomists for standard genome sequencing and annotation.</title>
        <authorList>
            <consortium name="The Broad Institute Genomics Platform"/>
            <consortium name="The Broad Institute Genome Sequencing Center for Infectious Disease"/>
            <person name="Wu L."/>
            <person name="Ma J."/>
        </authorList>
    </citation>
    <scope>NUCLEOTIDE SEQUENCE [LARGE SCALE GENOMIC DNA]</scope>
    <source>
        <strain evidence="8">IBRC-M 10813</strain>
    </source>
</reference>
<feature type="transmembrane region" description="Helical" evidence="6">
    <location>
        <begin position="605"/>
        <end position="622"/>
    </location>
</feature>
<evidence type="ECO:0000313" key="7">
    <source>
        <dbReference type="EMBL" id="MFC4076032.1"/>
    </source>
</evidence>
<evidence type="ECO:0000256" key="4">
    <source>
        <dbReference type="ARBA" id="ARBA00022989"/>
    </source>
</evidence>
<keyword evidence="8" id="KW-1185">Reference proteome</keyword>
<dbReference type="InterPro" id="IPR004813">
    <property type="entry name" value="OPT"/>
</dbReference>
<feature type="transmembrane region" description="Helical" evidence="6">
    <location>
        <begin position="450"/>
        <end position="470"/>
    </location>
</feature>
<feature type="transmembrane region" description="Helical" evidence="6">
    <location>
        <begin position="49"/>
        <end position="69"/>
    </location>
</feature>
<dbReference type="PANTHER" id="PTHR31645:SF0">
    <property type="entry name" value="OLIGOPEPTIDE TRANSPORTER YGL114W-RELATED"/>
    <property type="match status" value="1"/>
</dbReference>
<keyword evidence="4 6" id="KW-1133">Transmembrane helix</keyword>
<keyword evidence="5 6" id="KW-0472">Membrane</keyword>
<feature type="transmembrane region" description="Helical" evidence="6">
    <location>
        <begin position="352"/>
        <end position="371"/>
    </location>
</feature>
<dbReference type="EMBL" id="JBHSAP010000007">
    <property type="protein sequence ID" value="MFC4076032.1"/>
    <property type="molecule type" value="Genomic_DNA"/>
</dbReference>
<feature type="transmembrane region" description="Helical" evidence="6">
    <location>
        <begin position="568"/>
        <end position="593"/>
    </location>
</feature>
<comment type="subcellular location">
    <subcellularLocation>
        <location evidence="1">Membrane</location>
        <topology evidence="1">Multi-pass membrane protein</topology>
    </subcellularLocation>
</comment>
<keyword evidence="3 6" id="KW-0812">Transmembrane</keyword>
<protein>
    <submittedName>
        <fullName evidence="7">OPT family oligopeptide transporter</fullName>
    </submittedName>
</protein>
<dbReference type="InterPro" id="IPR004814">
    <property type="entry name" value="Oligopep_transpt"/>
</dbReference>
<evidence type="ECO:0000256" key="3">
    <source>
        <dbReference type="ARBA" id="ARBA00022692"/>
    </source>
</evidence>
<feature type="transmembrane region" description="Helical" evidence="6">
    <location>
        <begin position="276"/>
        <end position="297"/>
    </location>
</feature>
<dbReference type="NCBIfam" id="TIGR00733">
    <property type="entry name" value="OPT family oligopeptide transporter"/>
    <property type="match status" value="1"/>
</dbReference>
<evidence type="ECO:0000256" key="1">
    <source>
        <dbReference type="ARBA" id="ARBA00004141"/>
    </source>
</evidence>
<sequence length="636" mass="66456">MSKEKNNRATGFVPYIPSNKSLPELTLIACVLGIILAVVFGAANAYLGLKIGLTVSASIPAAVISMGILRGIFRRESILENNIVQTMTTAGEAIGAGAVFTLPALFLWDLEPGHAMIAFIVLTGGFLGVFMMVPLRRLLIVNEHQTLPYPEGTACAEVLKTGETGGKNARLVAGGFLVGGVVKALGDGFKFFKTEIETQIAQFKNAVVGMDTFPALLGVGYIIGPRIAGQMLAGGLLAWIVLIPMISFFGAGTDQAIFPAEAPIADLDAWGIWKGYITYIGAGAVAVAGLITMVKTLPTLIRSIRNTARSARENQLSGHALERTEQDIPLKGVGVGVLAVVLLLAFTPVTNIGIVGALAIAVFGFLFVAVASRIVGIVGSSSSPVSGMTIATILIVTFIFKLTGMGGMHGMVAALTVGAVVCTALAVAGDISQDLKTGYLVGGTPWKQQVAMMIGVVASGLIIGFVLVILHEAYGVGSKELLAPKAVLMKTIIEGMMQGDLPWDLIFLGAAIAVVIEFLGLNSLVVAVGVYLPVHVSAPIMVGGAVRWLIDFFTKEEGLRKLRNDTGVLFASGLIAGESLIGVGIAILIVAGIPIPAHPLTDNGLVSLIVFMAVTLLLWYMAQRAKAELTETRDPS</sequence>